<evidence type="ECO:0000256" key="15">
    <source>
        <dbReference type="HAMAP-Rule" id="MF_01218"/>
    </source>
</evidence>
<keyword evidence="7 15" id="KW-0547">Nucleotide-binding</keyword>
<dbReference type="STRING" id="1398.AB434_0939"/>
<dbReference type="Proteomes" id="UP000070376">
    <property type="component" value="Unassembled WGS sequence"/>
</dbReference>
<dbReference type="PANTHER" id="PTHR32315:SF4">
    <property type="entry name" value="URACIL PHOSPHORIBOSYLTRANSFERASE, CHLOROPLASTIC"/>
    <property type="match status" value="1"/>
</dbReference>
<reference evidence="20" key="3">
    <citation type="submission" date="2016-01" db="EMBL/GenBank/DDBJ databases">
        <authorList>
            <person name="Mitreva M."/>
            <person name="Pepin K.H."/>
            <person name="Mihindukulasuriya K.A."/>
            <person name="Fulton R."/>
            <person name="Fronick C."/>
            <person name="O'Laughlin M."/>
            <person name="Miner T."/>
            <person name="Herter B."/>
            <person name="Rosa B.A."/>
            <person name="Cordes M."/>
            <person name="Tomlinson C."/>
            <person name="Wollam A."/>
            <person name="Palsikar V.B."/>
            <person name="Mardis E.R."/>
            <person name="Wilson R.K."/>
        </authorList>
    </citation>
    <scope>NUCLEOTIDE SEQUENCE [LARGE SCALE GENOMIC DNA]</scope>
    <source>
        <strain evidence="20">GED7749B</strain>
    </source>
</reference>
<sequence length="209" mass="23031">MSTLHVIDHPLIQHKLTYIRDKHTGTKEFRELVDEVSTLMAFEITRDMPLEEIEIETPVCKAKSKILSGKKIGIVPILRAGLGMVDGVRKLIPAAKVGHVGLYRDPKTLTPVEYYIKLPSDVEERDFIIVDPMLATGGSAVDAIQSLKQRGAKNIKFMCLIASPEGVKAVQRAHPDVDIYTAALDEKLNEQGYIVPGLGDAGDRLFGTK</sequence>
<dbReference type="Proteomes" id="UP000032024">
    <property type="component" value="Chromosome"/>
</dbReference>
<evidence type="ECO:0000313" key="19">
    <source>
        <dbReference type="Proteomes" id="UP000032024"/>
    </source>
</evidence>
<reference evidence="19" key="2">
    <citation type="submission" date="2015-01" db="EMBL/GenBank/DDBJ databases">
        <title>Comparative genome analysis of Bacillus coagulans HM-08, Clostridium butyricum HM-68, Bacillus subtilis HM-66 and Bacillus paralicheniformis BL-09.</title>
        <authorList>
            <person name="Zhang H."/>
        </authorList>
    </citation>
    <scope>NUCLEOTIDE SEQUENCE [LARGE SCALE GENOMIC DNA]</scope>
    <source>
        <strain evidence="19">HM-08</strain>
    </source>
</reference>
<evidence type="ECO:0000256" key="12">
    <source>
        <dbReference type="ARBA" id="ARBA00056901"/>
    </source>
</evidence>
<dbReference type="EC" id="2.4.2.9" evidence="3 15"/>
<evidence type="ECO:0000256" key="8">
    <source>
        <dbReference type="ARBA" id="ARBA00022842"/>
    </source>
</evidence>
<organism evidence="18 20">
    <name type="scientific">Heyndrickxia coagulans</name>
    <name type="common">Weizmannia coagulans</name>
    <dbReference type="NCBI Taxonomy" id="1398"/>
    <lineage>
        <taxon>Bacteria</taxon>
        <taxon>Bacillati</taxon>
        <taxon>Bacillota</taxon>
        <taxon>Bacilli</taxon>
        <taxon>Bacillales</taxon>
        <taxon>Bacillaceae</taxon>
        <taxon>Heyndrickxia</taxon>
    </lineage>
</organism>
<comment type="function">
    <text evidence="12 15">Catalyzes the conversion of uracil and 5-phospho-alpha-D-ribose 1-diphosphate (PRPP) to UMP and diphosphate.</text>
</comment>
<dbReference type="GO" id="GO:0005525">
    <property type="term" value="F:GTP binding"/>
    <property type="evidence" value="ECO:0007669"/>
    <property type="project" value="UniProtKB-KW"/>
</dbReference>
<evidence type="ECO:0000256" key="10">
    <source>
        <dbReference type="ARBA" id="ARBA00031082"/>
    </source>
</evidence>
<feature type="binding site" evidence="15">
    <location>
        <position position="79"/>
    </location>
    <ligand>
        <name>5-phospho-alpha-D-ribose 1-diphosphate</name>
        <dbReference type="ChEBI" id="CHEBI:58017"/>
    </ligand>
</feature>
<dbReference type="InterPro" id="IPR029057">
    <property type="entry name" value="PRTase-like"/>
</dbReference>
<dbReference type="InterPro" id="IPR005765">
    <property type="entry name" value="UPRT"/>
</dbReference>
<dbReference type="GO" id="GO:0005737">
    <property type="term" value="C:cytoplasm"/>
    <property type="evidence" value="ECO:0007669"/>
    <property type="project" value="UniProtKB-ARBA"/>
</dbReference>
<evidence type="ECO:0000256" key="9">
    <source>
        <dbReference type="ARBA" id="ARBA00023134"/>
    </source>
</evidence>
<keyword evidence="9 15" id="KW-0342">GTP-binding</keyword>
<comment type="pathway">
    <text evidence="1 15">Pyrimidine metabolism; UMP biosynthesis via salvage pathway; UMP from uracil: step 1/1.</text>
</comment>
<feature type="binding site" evidence="15">
    <location>
        <position position="194"/>
    </location>
    <ligand>
        <name>uracil</name>
        <dbReference type="ChEBI" id="CHEBI:17568"/>
    </ligand>
</feature>
<keyword evidence="5 15" id="KW-0328">Glycosyltransferase</keyword>
<evidence type="ECO:0000313" key="18">
    <source>
        <dbReference type="EMBL" id="KWZ85322.1"/>
    </source>
</evidence>
<dbReference type="InterPro" id="IPR000836">
    <property type="entry name" value="PRTase_dom"/>
</dbReference>
<dbReference type="Gene3D" id="3.40.50.2020">
    <property type="match status" value="1"/>
</dbReference>
<accession>A0A0C5C6K8</accession>
<dbReference type="GO" id="GO:0006223">
    <property type="term" value="P:uracil salvage"/>
    <property type="evidence" value="ECO:0007669"/>
    <property type="project" value="InterPro"/>
</dbReference>
<dbReference type="EMBL" id="CP010525">
    <property type="protein sequence ID" value="AJO21015.1"/>
    <property type="molecule type" value="Genomic_DNA"/>
</dbReference>
<comment type="catalytic activity">
    <reaction evidence="11 15">
        <text>UMP + diphosphate = 5-phospho-alpha-D-ribose 1-diphosphate + uracil</text>
        <dbReference type="Rhea" id="RHEA:13017"/>
        <dbReference type="ChEBI" id="CHEBI:17568"/>
        <dbReference type="ChEBI" id="CHEBI:33019"/>
        <dbReference type="ChEBI" id="CHEBI:57865"/>
        <dbReference type="ChEBI" id="CHEBI:58017"/>
        <dbReference type="EC" id="2.4.2.9"/>
    </reaction>
</comment>
<feature type="binding site" evidence="15">
    <location>
        <position position="104"/>
    </location>
    <ligand>
        <name>5-phospho-alpha-D-ribose 1-diphosphate</name>
        <dbReference type="ChEBI" id="CHEBI:58017"/>
    </ligand>
</feature>
<keyword evidence="6 15" id="KW-0808">Transferase</keyword>
<dbReference type="GO" id="GO:0000287">
    <property type="term" value="F:magnesium ion binding"/>
    <property type="evidence" value="ECO:0007669"/>
    <property type="project" value="UniProtKB-UniRule"/>
</dbReference>
<evidence type="ECO:0000313" key="20">
    <source>
        <dbReference type="Proteomes" id="UP000070376"/>
    </source>
</evidence>
<feature type="binding site" evidence="15">
    <location>
        <begin position="131"/>
        <end position="139"/>
    </location>
    <ligand>
        <name>5-phospho-alpha-D-ribose 1-diphosphate</name>
        <dbReference type="ChEBI" id="CHEBI:58017"/>
    </ligand>
</feature>
<evidence type="ECO:0000259" key="16">
    <source>
        <dbReference type="Pfam" id="PF14681"/>
    </source>
</evidence>
<feature type="binding site" evidence="15">
    <location>
        <begin position="199"/>
        <end position="201"/>
    </location>
    <ligand>
        <name>uracil</name>
        <dbReference type="ChEBI" id="CHEBI:17568"/>
    </ligand>
</feature>
<comment type="cofactor">
    <cofactor evidence="15">
        <name>Mg(2+)</name>
        <dbReference type="ChEBI" id="CHEBI:18420"/>
    </cofactor>
    <text evidence="15">Binds 1 Mg(2+) ion per subunit. The magnesium is bound as Mg-PRPP.</text>
</comment>
<dbReference type="Pfam" id="PF14681">
    <property type="entry name" value="UPRTase"/>
    <property type="match status" value="1"/>
</dbReference>
<dbReference type="SUPFAM" id="SSF53271">
    <property type="entry name" value="PRTase-like"/>
    <property type="match status" value="1"/>
</dbReference>
<dbReference type="UniPathway" id="UPA00574">
    <property type="reaction ID" value="UER00636"/>
</dbReference>
<evidence type="ECO:0000256" key="4">
    <source>
        <dbReference type="ARBA" id="ARBA00022533"/>
    </source>
</evidence>
<dbReference type="GeneID" id="93258110"/>
<keyword evidence="8 15" id="KW-0460">Magnesium</keyword>
<dbReference type="CDD" id="cd06223">
    <property type="entry name" value="PRTases_typeI"/>
    <property type="match status" value="1"/>
</dbReference>
<dbReference type="EMBL" id="LRPN01000017">
    <property type="protein sequence ID" value="KWZ85322.1"/>
    <property type="molecule type" value="Genomic_DNA"/>
</dbReference>
<gene>
    <name evidence="15" type="primary">upp</name>
    <name evidence="18" type="ORF">HMPREF3213_00494</name>
    <name evidence="17" type="ORF">SB48_HM08orf00339</name>
</gene>
<reference evidence="18" key="4">
    <citation type="submission" date="2016-01" db="EMBL/GenBank/DDBJ databases">
        <authorList>
            <person name="Oliw E.H."/>
        </authorList>
    </citation>
    <scope>NUCLEOTIDE SEQUENCE [LARGE SCALE GENOMIC DNA]</scope>
    <source>
        <strain evidence="18">GED7749B</strain>
    </source>
</reference>
<dbReference type="FunFam" id="3.40.50.2020:FF:000003">
    <property type="entry name" value="Uracil phosphoribosyltransferase"/>
    <property type="match status" value="1"/>
</dbReference>
<dbReference type="InterPro" id="IPR050054">
    <property type="entry name" value="UPRTase/APRTase"/>
</dbReference>
<keyword evidence="19" id="KW-1185">Reference proteome</keyword>
<dbReference type="NCBIfam" id="NF001097">
    <property type="entry name" value="PRK00129.1"/>
    <property type="match status" value="1"/>
</dbReference>
<dbReference type="AlphaFoldDB" id="A0A0C5C6K8"/>
<evidence type="ECO:0000256" key="7">
    <source>
        <dbReference type="ARBA" id="ARBA00022741"/>
    </source>
</evidence>
<feature type="binding site" evidence="15">
    <location>
        <position position="200"/>
    </location>
    <ligand>
        <name>5-phospho-alpha-D-ribose 1-diphosphate</name>
        <dbReference type="ChEBI" id="CHEBI:58017"/>
    </ligand>
</feature>
<evidence type="ECO:0000256" key="14">
    <source>
        <dbReference type="ARBA" id="ARBA00079807"/>
    </source>
</evidence>
<evidence type="ECO:0000256" key="13">
    <source>
        <dbReference type="ARBA" id="ARBA00072146"/>
    </source>
</evidence>
<dbReference type="NCBIfam" id="TIGR01091">
    <property type="entry name" value="upp"/>
    <property type="match status" value="1"/>
</dbReference>
<evidence type="ECO:0000313" key="17">
    <source>
        <dbReference type="EMBL" id="AJO21015.1"/>
    </source>
</evidence>
<comment type="activity regulation">
    <text evidence="15">Allosterically activated by GTP.</text>
</comment>
<evidence type="ECO:0000256" key="3">
    <source>
        <dbReference type="ARBA" id="ARBA00011894"/>
    </source>
</evidence>
<dbReference type="HAMAP" id="MF_01218_B">
    <property type="entry name" value="Upp_B"/>
    <property type="match status" value="1"/>
</dbReference>
<evidence type="ECO:0000256" key="2">
    <source>
        <dbReference type="ARBA" id="ARBA00009516"/>
    </source>
</evidence>
<evidence type="ECO:0000256" key="6">
    <source>
        <dbReference type="ARBA" id="ARBA00022679"/>
    </source>
</evidence>
<dbReference type="GO" id="GO:0044206">
    <property type="term" value="P:UMP salvage"/>
    <property type="evidence" value="ECO:0007669"/>
    <property type="project" value="UniProtKB-UniRule"/>
</dbReference>
<keyword evidence="4 15" id="KW-0021">Allosteric enzyme</keyword>
<dbReference type="GO" id="GO:0004845">
    <property type="term" value="F:uracil phosphoribosyltransferase activity"/>
    <property type="evidence" value="ECO:0007669"/>
    <property type="project" value="UniProtKB-UniRule"/>
</dbReference>
<dbReference type="PANTHER" id="PTHR32315">
    <property type="entry name" value="ADENINE PHOSPHORIBOSYLTRANSFERASE"/>
    <property type="match status" value="1"/>
</dbReference>
<protein>
    <recommendedName>
        <fullName evidence="13 15">Uracil phosphoribosyltransferase</fullName>
        <ecNumber evidence="3 15">2.4.2.9</ecNumber>
    </recommendedName>
    <alternativeName>
        <fullName evidence="10 15">UMP pyrophosphorylase</fullName>
    </alternativeName>
    <alternativeName>
        <fullName evidence="14 15">UPRTase</fullName>
    </alternativeName>
</protein>
<evidence type="ECO:0000256" key="5">
    <source>
        <dbReference type="ARBA" id="ARBA00022676"/>
    </source>
</evidence>
<feature type="domain" description="Phosphoribosyltransferase" evidence="16">
    <location>
        <begin position="6"/>
        <end position="208"/>
    </location>
</feature>
<evidence type="ECO:0000256" key="1">
    <source>
        <dbReference type="ARBA" id="ARBA00005180"/>
    </source>
</evidence>
<dbReference type="InterPro" id="IPR034332">
    <property type="entry name" value="Upp_B"/>
</dbReference>
<dbReference type="RefSeq" id="WP_014096758.1">
    <property type="nucleotide sequence ID" value="NZ_CP010525.1"/>
</dbReference>
<comment type="similarity">
    <text evidence="2 15">Belongs to the UPRTase family.</text>
</comment>
<reference evidence="17" key="1">
    <citation type="submission" date="2015-01" db="EMBL/GenBank/DDBJ databases">
        <title>Comparative genome analysis of Bacillus coagulans HM-08, Clostridium butyricum HM-68, Bacillus subtilis HM-66 and Bacillus licheniformis BL-09.</title>
        <authorList>
            <person name="Zhang H."/>
        </authorList>
    </citation>
    <scope>NUCLEOTIDE SEQUENCE [LARGE SCALE GENOMIC DNA]</scope>
    <source>
        <strain evidence="17">HM-08</strain>
    </source>
</reference>
<proteinExistence type="inferred from homology"/>
<name>A0A0C5C6K8_HEYCO</name>
<dbReference type="PATRIC" id="fig|1398.18.peg.222"/>
<evidence type="ECO:0000256" key="11">
    <source>
        <dbReference type="ARBA" id="ARBA00052919"/>
    </source>
</evidence>